<dbReference type="Proteomes" id="UP000250235">
    <property type="component" value="Unassembled WGS sequence"/>
</dbReference>
<feature type="compositionally biased region" description="Basic and acidic residues" evidence="1">
    <location>
        <begin position="1"/>
        <end position="10"/>
    </location>
</feature>
<gene>
    <name evidence="2" type="ORF">F511_15666</name>
</gene>
<feature type="region of interest" description="Disordered" evidence="1">
    <location>
        <begin position="1"/>
        <end position="71"/>
    </location>
</feature>
<organism evidence="2 3">
    <name type="scientific">Dorcoceras hygrometricum</name>
    <dbReference type="NCBI Taxonomy" id="472368"/>
    <lineage>
        <taxon>Eukaryota</taxon>
        <taxon>Viridiplantae</taxon>
        <taxon>Streptophyta</taxon>
        <taxon>Embryophyta</taxon>
        <taxon>Tracheophyta</taxon>
        <taxon>Spermatophyta</taxon>
        <taxon>Magnoliopsida</taxon>
        <taxon>eudicotyledons</taxon>
        <taxon>Gunneridae</taxon>
        <taxon>Pentapetalae</taxon>
        <taxon>asterids</taxon>
        <taxon>lamiids</taxon>
        <taxon>Lamiales</taxon>
        <taxon>Gesneriaceae</taxon>
        <taxon>Didymocarpoideae</taxon>
        <taxon>Trichosporeae</taxon>
        <taxon>Loxocarpinae</taxon>
        <taxon>Dorcoceras</taxon>
    </lineage>
</organism>
<dbReference type="AlphaFoldDB" id="A0A2Z7AA99"/>
<protein>
    <submittedName>
        <fullName evidence="2">BEACH domain-containing protein lvsC-like</fullName>
    </submittedName>
</protein>
<dbReference type="EMBL" id="KV017325">
    <property type="protein sequence ID" value="KZV18593.1"/>
    <property type="molecule type" value="Genomic_DNA"/>
</dbReference>
<proteinExistence type="predicted"/>
<evidence type="ECO:0000256" key="1">
    <source>
        <dbReference type="SAM" id="MobiDB-lite"/>
    </source>
</evidence>
<accession>A0A2Z7AA99</accession>
<feature type="compositionally biased region" description="Polar residues" evidence="1">
    <location>
        <begin position="11"/>
        <end position="26"/>
    </location>
</feature>
<evidence type="ECO:0000313" key="2">
    <source>
        <dbReference type="EMBL" id="KZV18593.1"/>
    </source>
</evidence>
<name>A0A2Z7AA99_9LAMI</name>
<sequence length="71" mass="7615">MSCRAMHEGYQETSGIKANDSAGKSNLRNHRNPKLSDSAGNHDSVKAFGFLGTTTQPANHDSVILSNSKAR</sequence>
<feature type="compositionally biased region" description="Polar residues" evidence="1">
    <location>
        <begin position="52"/>
        <end position="71"/>
    </location>
</feature>
<keyword evidence="3" id="KW-1185">Reference proteome</keyword>
<evidence type="ECO:0000313" key="3">
    <source>
        <dbReference type="Proteomes" id="UP000250235"/>
    </source>
</evidence>
<reference evidence="2 3" key="1">
    <citation type="journal article" date="2015" name="Proc. Natl. Acad. Sci. U.S.A.">
        <title>The resurrection genome of Boea hygrometrica: A blueprint for survival of dehydration.</title>
        <authorList>
            <person name="Xiao L."/>
            <person name="Yang G."/>
            <person name="Zhang L."/>
            <person name="Yang X."/>
            <person name="Zhao S."/>
            <person name="Ji Z."/>
            <person name="Zhou Q."/>
            <person name="Hu M."/>
            <person name="Wang Y."/>
            <person name="Chen M."/>
            <person name="Xu Y."/>
            <person name="Jin H."/>
            <person name="Xiao X."/>
            <person name="Hu G."/>
            <person name="Bao F."/>
            <person name="Hu Y."/>
            <person name="Wan P."/>
            <person name="Li L."/>
            <person name="Deng X."/>
            <person name="Kuang T."/>
            <person name="Xiang C."/>
            <person name="Zhu J.K."/>
            <person name="Oliver M.J."/>
            <person name="He Y."/>
        </authorList>
    </citation>
    <scope>NUCLEOTIDE SEQUENCE [LARGE SCALE GENOMIC DNA]</scope>
    <source>
        <strain evidence="3">cv. XS01</strain>
    </source>
</reference>